<dbReference type="FunFam" id="3.40.50.150:FF:000010">
    <property type="entry name" value="Protein-L-isoaspartate O-methyltransferase"/>
    <property type="match status" value="1"/>
</dbReference>
<keyword evidence="9" id="KW-1185">Reference proteome</keyword>
<dbReference type="GO" id="GO:0005737">
    <property type="term" value="C:cytoplasm"/>
    <property type="evidence" value="ECO:0007669"/>
    <property type="project" value="UniProtKB-SubCell"/>
</dbReference>
<dbReference type="RefSeq" id="WP_089358370.1">
    <property type="nucleotide sequence ID" value="NZ_FZPD01000007.1"/>
</dbReference>
<dbReference type="PANTHER" id="PTHR11579:SF0">
    <property type="entry name" value="PROTEIN-L-ISOASPARTATE(D-ASPARTATE) O-METHYLTRANSFERASE"/>
    <property type="match status" value="1"/>
</dbReference>
<keyword evidence="6 7" id="KW-0949">S-adenosyl-L-methionine</keyword>
<keyword evidence="5 7" id="KW-0808">Transferase</keyword>
<evidence type="ECO:0000256" key="3">
    <source>
        <dbReference type="ARBA" id="ARBA00022490"/>
    </source>
</evidence>
<dbReference type="EMBL" id="FZPD01000007">
    <property type="protein sequence ID" value="SNT38806.1"/>
    <property type="molecule type" value="Genomic_DNA"/>
</dbReference>
<sequence>MEDTYKHKGLRKQLVLEIAKKGIKDKGVLNAINKIPRHYFFDKIFDQHAYEDKAFPIDAGQTISQPYTVAFQSQMLQVKPGDKILEIGTGSGYQACVLVEMGAKVYTIEYQKKLYQKAIRFLPKLGYQPHMYQGDGSKGMPRFAPYDGIIVTAGAPTVPEELIQQLKIGGRLVIPVGNNDIQSMVLIQKVDENKIKKKQFDHFSFVPLQGERGWPSNGGGK</sequence>
<dbReference type="NCBIfam" id="TIGR00080">
    <property type="entry name" value="pimt"/>
    <property type="match status" value="1"/>
</dbReference>
<comment type="function">
    <text evidence="7">Catalyzes the methyl esterification of L-isoaspartyl residues in peptides and proteins that result from spontaneous decomposition of normal L-aspartyl and L-asparaginyl residues. It plays a role in the repair and/or degradation of damaged proteins.</text>
</comment>
<dbReference type="GO" id="GO:0030091">
    <property type="term" value="P:protein repair"/>
    <property type="evidence" value="ECO:0007669"/>
    <property type="project" value="UniProtKB-UniRule"/>
</dbReference>
<name>A0A239M7U9_EKHLU</name>
<dbReference type="OrthoDB" id="9810066at2"/>
<dbReference type="InterPro" id="IPR000682">
    <property type="entry name" value="PCMT"/>
</dbReference>
<comment type="similarity">
    <text evidence="2 7">Belongs to the methyltransferase superfamily. L-isoaspartyl/D-aspartyl protein methyltransferase family.</text>
</comment>
<feature type="active site" evidence="7">
    <location>
        <position position="64"/>
    </location>
</feature>
<evidence type="ECO:0000256" key="6">
    <source>
        <dbReference type="ARBA" id="ARBA00022691"/>
    </source>
</evidence>
<dbReference type="Gene3D" id="3.40.50.150">
    <property type="entry name" value="Vaccinia Virus protein VP39"/>
    <property type="match status" value="1"/>
</dbReference>
<comment type="subcellular location">
    <subcellularLocation>
        <location evidence="1 7">Cytoplasm</location>
    </subcellularLocation>
</comment>
<dbReference type="AlphaFoldDB" id="A0A239M7U9"/>
<reference evidence="8 9" key="1">
    <citation type="submission" date="2017-06" db="EMBL/GenBank/DDBJ databases">
        <authorList>
            <person name="Kim H.J."/>
            <person name="Triplett B.A."/>
        </authorList>
    </citation>
    <scope>NUCLEOTIDE SEQUENCE [LARGE SCALE GENOMIC DNA]</scope>
    <source>
        <strain evidence="8 9">DSM 19307</strain>
    </source>
</reference>
<evidence type="ECO:0000256" key="5">
    <source>
        <dbReference type="ARBA" id="ARBA00022679"/>
    </source>
</evidence>
<comment type="catalytic activity">
    <reaction evidence="7">
        <text>[protein]-L-isoaspartate + S-adenosyl-L-methionine = [protein]-L-isoaspartate alpha-methyl ester + S-adenosyl-L-homocysteine</text>
        <dbReference type="Rhea" id="RHEA:12705"/>
        <dbReference type="Rhea" id="RHEA-COMP:12143"/>
        <dbReference type="Rhea" id="RHEA-COMP:12144"/>
        <dbReference type="ChEBI" id="CHEBI:57856"/>
        <dbReference type="ChEBI" id="CHEBI:59789"/>
        <dbReference type="ChEBI" id="CHEBI:90596"/>
        <dbReference type="ChEBI" id="CHEBI:90598"/>
        <dbReference type="EC" id="2.1.1.77"/>
    </reaction>
</comment>
<gene>
    <name evidence="7" type="primary">pcm</name>
    <name evidence="8" type="ORF">SAMN05421640_3710</name>
</gene>
<accession>A0A239M7U9</accession>
<evidence type="ECO:0000256" key="7">
    <source>
        <dbReference type="HAMAP-Rule" id="MF_00090"/>
    </source>
</evidence>
<evidence type="ECO:0000256" key="1">
    <source>
        <dbReference type="ARBA" id="ARBA00004496"/>
    </source>
</evidence>
<dbReference type="PANTHER" id="PTHR11579">
    <property type="entry name" value="PROTEIN-L-ISOASPARTATE O-METHYLTRANSFERASE"/>
    <property type="match status" value="1"/>
</dbReference>
<protein>
    <recommendedName>
        <fullName evidence="7">Protein-L-isoaspartate O-methyltransferase</fullName>
        <ecNumber evidence="7">2.1.1.77</ecNumber>
    </recommendedName>
    <alternativeName>
        <fullName evidence="7">L-isoaspartyl protein carboxyl methyltransferase</fullName>
    </alternativeName>
    <alternativeName>
        <fullName evidence="7">Protein L-isoaspartyl methyltransferase</fullName>
    </alternativeName>
    <alternativeName>
        <fullName evidence="7">Protein-beta-aspartate methyltransferase</fullName>
        <shortName evidence="7">PIMT</shortName>
    </alternativeName>
</protein>
<dbReference type="GO" id="GO:0032259">
    <property type="term" value="P:methylation"/>
    <property type="evidence" value="ECO:0007669"/>
    <property type="project" value="UniProtKB-KW"/>
</dbReference>
<evidence type="ECO:0000313" key="8">
    <source>
        <dbReference type="EMBL" id="SNT38806.1"/>
    </source>
</evidence>
<dbReference type="CDD" id="cd02440">
    <property type="entry name" value="AdoMet_MTases"/>
    <property type="match status" value="1"/>
</dbReference>
<keyword evidence="4 7" id="KW-0489">Methyltransferase</keyword>
<keyword evidence="3 7" id="KW-0963">Cytoplasm</keyword>
<evidence type="ECO:0000256" key="4">
    <source>
        <dbReference type="ARBA" id="ARBA00022603"/>
    </source>
</evidence>
<organism evidence="8 9">
    <name type="scientific">Ekhidna lutea</name>
    <dbReference type="NCBI Taxonomy" id="447679"/>
    <lineage>
        <taxon>Bacteria</taxon>
        <taxon>Pseudomonadati</taxon>
        <taxon>Bacteroidota</taxon>
        <taxon>Cytophagia</taxon>
        <taxon>Cytophagales</taxon>
        <taxon>Reichenbachiellaceae</taxon>
        <taxon>Ekhidna</taxon>
    </lineage>
</organism>
<evidence type="ECO:0000313" key="9">
    <source>
        <dbReference type="Proteomes" id="UP000198393"/>
    </source>
</evidence>
<dbReference type="SUPFAM" id="SSF53335">
    <property type="entry name" value="S-adenosyl-L-methionine-dependent methyltransferases"/>
    <property type="match status" value="1"/>
</dbReference>
<dbReference type="InterPro" id="IPR029063">
    <property type="entry name" value="SAM-dependent_MTases_sf"/>
</dbReference>
<dbReference type="GO" id="GO:0004719">
    <property type="term" value="F:protein-L-isoaspartate (D-aspartate) O-methyltransferase activity"/>
    <property type="evidence" value="ECO:0007669"/>
    <property type="project" value="UniProtKB-UniRule"/>
</dbReference>
<dbReference type="Pfam" id="PF01135">
    <property type="entry name" value="PCMT"/>
    <property type="match status" value="1"/>
</dbReference>
<dbReference type="EC" id="2.1.1.77" evidence="7"/>
<dbReference type="Proteomes" id="UP000198393">
    <property type="component" value="Unassembled WGS sequence"/>
</dbReference>
<evidence type="ECO:0000256" key="2">
    <source>
        <dbReference type="ARBA" id="ARBA00005369"/>
    </source>
</evidence>
<dbReference type="NCBIfam" id="NF001453">
    <property type="entry name" value="PRK00312.1"/>
    <property type="match status" value="1"/>
</dbReference>
<proteinExistence type="inferred from homology"/>
<dbReference type="HAMAP" id="MF_00090">
    <property type="entry name" value="PIMT"/>
    <property type="match status" value="1"/>
</dbReference>